<comment type="caution">
    <text evidence="1">The sequence shown here is derived from an EMBL/GenBank/DDBJ whole genome shotgun (WGS) entry which is preliminary data.</text>
</comment>
<proteinExistence type="predicted"/>
<sequence>MERTDAEEWLHGVVGKVGEMWSGVCSTLRQAETVHYVERRVQTIGTDVKSFCSEFIQEVFSSTPAETEAKPIDVIPLAQIPEAVQCTKLTEGVSNEIPLVKIPGNVIVECLSAKEEVSVSVDEPDVIVPPSFNSSCCQNPLTEDQGEIDLILTGCQPKASTVGLEHMKILNSFSDRDSESKEFTDTLNHFAPGNCDRFEGFPIDDFPYPVSPASILERDCENEEPLACVCGAGCSTDCENKEPPDNINSGDLGAGRSIHKALQISNIPDAAFSRELADACFSPAGDWESTDCDYIGAGNSEKIEECALLQGRDETMLGESCIMIHTGNPCPDEHRLAKHREDVKKILRRFHMRMANIVDRDMTREQIADESSSDACSTQRWEVLPLLQDTGAHTQQPCEFELLKKDWEII</sequence>
<evidence type="ECO:0000313" key="1">
    <source>
        <dbReference type="EMBL" id="KAI4365162.1"/>
    </source>
</evidence>
<dbReference type="EMBL" id="CM042885">
    <property type="protein sequence ID" value="KAI4365162.1"/>
    <property type="molecule type" value="Genomic_DNA"/>
</dbReference>
<reference evidence="2" key="1">
    <citation type="journal article" date="2023" name="Front. Plant Sci.">
        <title>Chromosomal-level genome assembly of Melastoma candidum provides insights into trichome evolution.</title>
        <authorList>
            <person name="Zhong Y."/>
            <person name="Wu W."/>
            <person name="Sun C."/>
            <person name="Zou P."/>
            <person name="Liu Y."/>
            <person name="Dai S."/>
            <person name="Zhou R."/>
        </authorList>
    </citation>
    <scope>NUCLEOTIDE SEQUENCE [LARGE SCALE GENOMIC DNA]</scope>
</reference>
<dbReference type="Proteomes" id="UP001057402">
    <property type="component" value="Chromosome 6"/>
</dbReference>
<protein>
    <submittedName>
        <fullName evidence="1">Uncharacterized protein</fullName>
    </submittedName>
</protein>
<evidence type="ECO:0000313" key="2">
    <source>
        <dbReference type="Proteomes" id="UP001057402"/>
    </source>
</evidence>
<name>A0ACB9QEH9_9MYRT</name>
<keyword evidence="2" id="KW-1185">Reference proteome</keyword>
<organism evidence="1 2">
    <name type="scientific">Melastoma candidum</name>
    <dbReference type="NCBI Taxonomy" id="119954"/>
    <lineage>
        <taxon>Eukaryota</taxon>
        <taxon>Viridiplantae</taxon>
        <taxon>Streptophyta</taxon>
        <taxon>Embryophyta</taxon>
        <taxon>Tracheophyta</taxon>
        <taxon>Spermatophyta</taxon>
        <taxon>Magnoliopsida</taxon>
        <taxon>eudicotyledons</taxon>
        <taxon>Gunneridae</taxon>
        <taxon>Pentapetalae</taxon>
        <taxon>rosids</taxon>
        <taxon>malvids</taxon>
        <taxon>Myrtales</taxon>
        <taxon>Melastomataceae</taxon>
        <taxon>Melastomatoideae</taxon>
        <taxon>Melastomateae</taxon>
        <taxon>Melastoma</taxon>
    </lineage>
</organism>
<gene>
    <name evidence="1" type="ORF">MLD38_021174</name>
</gene>
<accession>A0ACB9QEH9</accession>